<dbReference type="Proteomes" id="UP000786811">
    <property type="component" value="Unassembled WGS sequence"/>
</dbReference>
<dbReference type="SUPFAM" id="SSF82153">
    <property type="entry name" value="FAS1 domain"/>
    <property type="match status" value="1"/>
</dbReference>
<feature type="domain" description="FAS1" evidence="1">
    <location>
        <begin position="133"/>
        <end position="286"/>
    </location>
</feature>
<evidence type="ECO:0000313" key="2">
    <source>
        <dbReference type="EMBL" id="CAG5076043.1"/>
    </source>
</evidence>
<evidence type="ECO:0000313" key="3">
    <source>
        <dbReference type="Proteomes" id="UP000786811"/>
    </source>
</evidence>
<dbReference type="Gene3D" id="2.30.180.10">
    <property type="entry name" value="FAS1 domain"/>
    <property type="match status" value="1"/>
</dbReference>
<keyword evidence="3" id="KW-1185">Reference proteome</keyword>
<dbReference type="EMBL" id="CAJNRD030001116">
    <property type="protein sequence ID" value="CAG5076043.1"/>
    <property type="molecule type" value="Genomic_DNA"/>
</dbReference>
<evidence type="ECO:0000259" key="1">
    <source>
        <dbReference type="PROSITE" id="PS50213"/>
    </source>
</evidence>
<organism evidence="2 3">
    <name type="scientific">Cotesia congregata</name>
    <name type="common">Parasitoid wasp</name>
    <name type="synonym">Apanteles congregatus</name>
    <dbReference type="NCBI Taxonomy" id="51543"/>
    <lineage>
        <taxon>Eukaryota</taxon>
        <taxon>Metazoa</taxon>
        <taxon>Ecdysozoa</taxon>
        <taxon>Arthropoda</taxon>
        <taxon>Hexapoda</taxon>
        <taxon>Insecta</taxon>
        <taxon>Pterygota</taxon>
        <taxon>Neoptera</taxon>
        <taxon>Endopterygota</taxon>
        <taxon>Hymenoptera</taxon>
        <taxon>Apocrita</taxon>
        <taxon>Ichneumonoidea</taxon>
        <taxon>Braconidae</taxon>
        <taxon>Microgastrinae</taxon>
        <taxon>Cotesia</taxon>
    </lineage>
</organism>
<dbReference type="Pfam" id="PF02469">
    <property type="entry name" value="Fasciclin"/>
    <property type="match status" value="1"/>
</dbReference>
<dbReference type="InterPro" id="IPR000782">
    <property type="entry name" value="FAS1_domain"/>
</dbReference>
<reference evidence="2" key="1">
    <citation type="submission" date="2021-04" db="EMBL/GenBank/DDBJ databases">
        <authorList>
            <person name="Chebbi M.A.C M."/>
        </authorList>
    </citation>
    <scope>NUCLEOTIDE SEQUENCE</scope>
</reference>
<gene>
    <name evidence="2" type="ORF">HICCMSTLAB_LOCUS2024</name>
</gene>
<dbReference type="FunFam" id="2.30.180.10:FF:000039">
    <property type="entry name" value="Fasciclin 1, isoform F"/>
    <property type="match status" value="1"/>
</dbReference>
<dbReference type="OrthoDB" id="7700931at2759"/>
<dbReference type="SMART" id="SM00554">
    <property type="entry name" value="FAS1"/>
    <property type="match status" value="1"/>
</dbReference>
<dbReference type="PROSITE" id="PS50213">
    <property type="entry name" value="FAS1"/>
    <property type="match status" value="1"/>
</dbReference>
<accession>A0A8J2H3Q8</accession>
<dbReference type="AlphaFoldDB" id="A0A8J2H3Q8"/>
<protein>
    <submittedName>
        <fullName evidence="2">Similar to FAS1: Fasciclin-1 (Schistocerca americana)</fullName>
    </submittedName>
</protein>
<dbReference type="InterPro" id="IPR036378">
    <property type="entry name" value="FAS1_dom_sf"/>
</dbReference>
<proteinExistence type="predicted"/>
<sequence>MKSRIKGKKNTKTQQIGILVDRLLRNGIVEAATEPSRCICALLYLLSANLPKTTDELGDTISSELEGNPPLWVTRKRGYPQDEIYINNAKILDGSNYRSKIHTSNGEKIQVLHKISEVLEPVLSNSPDSLISNPNAFQFLNQSDSINLGQFRIRTFRQRVLLNNKEDIFKAEGGYTFFIPDEEGFKPSVRPTKIDHQVIDGHVIPNHVLFTAPTPNDRPYNTLANTDNFKVTISFVRDPDNSKKMYVKSNTLVGDATHPTGVVLAEIVKANIPVKNGVVHLIQRPLMVVDTTVQQFLAVSTNLLFTSPTNYLSSILCLSITNYKLHVHS</sequence>
<comment type="caution">
    <text evidence="2">The sequence shown here is derived from an EMBL/GenBank/DDBJ whole genome shotgun (WGS) entry which is preliminary data.</text>
</comment>
<name>A0A8J2H3Q8_COTCN</name>